<protein>
    <submittedName>
        <fullName evidence="6">MFS transporter</fullName>
    </submittedName>
</protein>
<evidence type="ECO:0000256" key="4">
    <source>
        <dbReference type="ARBA" id="ARBA00023136"/>
    </source>
</evidence>
<keyword evidence="7" id="KW-1185">Reference proteome</keyword>
<dbReference type="Gene3D" id="1.20.1250.20">
    <property type="entry name" value="MFS general substrate transporter like domains"/>
    <property type="match status" value="2"/>
</dbReference>
<dbReference type="InterPro" id="IPR036259">
    <property type="entry name" value="MFS_trans_sf"/>
</dbReference>
<feature type="transmembrane region" description="Helical" evidence="5">
    <location>
        <begin position="100"/>
        <end position="118"/>
    </location>
</feature>
<feature type="transmembrane region" description="Helical" evidence="5">
    <location>
        <begin position="163"/>
        <end position="181"/>
    </location>
</feature>
<keyword evidence="2 5" id="KW-0812">Transmembrane</keyword>
<comment type="caution">
    <text evidence="6">The sequence shown here is derived from an EMBL/GenBank/DDBJ whole genome shotgun (WGS) entry which is preliminary data.</text>
</comment>
<name>A0A388SIA0_9BURK</name>
<reference evidence="6 7" key="1">
    <citation type="journal article" date="2018" name="Int. J. Syst. Evol. Microbiol.">
        <title>Mesosutterella multiformis gen. nov., sp. nov., a member of the family Sutterellaceae and Sutterella megalosphaeroides sp. nov., isolated from human faeces.</title>
        <authorList>
            <person name="Sakamoto M."/>
            <person name="Ikeyama N."/>
            <person name="Kunihiro T."/>
            <person name="Iino T."/>
            <person name="Yuki M."/>
            <person name="Ohkuma M."/>
        </authorList>
    </citation>
    <scope>NUCLEOTIDE SEQUENCE [LARGE SCALE GENOMIC DNA]</scope>
    <source>
        <strain evidence="6 7">4NBBH2</strain>
    </source>
</reference>
<dbReference type="PANTHER" id="PTHR23514">
    <property type="entry name" value="BYPASS OF STOP CODON PROTEIN 6"/>
    <property type="match status" value="1"/>
</dbReference>
<feature type="transmembrane region" description="Helical" evidence="5">
    <location>
        <begin position="357"/>
        <end position="375"/>
    </location>
</feature>
<dbReference type="Pfam" id="PF07690">
    <property type="entry name" value="MFS_1"/>
    <property type="match status" value="1"/>
</dbReference>
<evidence type="ECO:0000313" key="7">
    <source>
        <dbReference type="Proteomes" id="UP000266091"/>
    </source>
</evidence>
<feature type="transmembrane region" description="Helical" evidence="5">
    <location>
        <begin position="240"/>
        <end position="257"/>
    </location>
</feature>
<dbReference type="RefSeq" id="WP_116270700.1">
    <property type="nucleotide sequence ID" value="NZ_BGZJ01000002.1"/>
</dbReference>
<evidence type="ECO:0000256" key="5">
    <source>
        <dbReference type="SAM" id="Phobius"/>
    </source>
</evidence>
<feature type="transmembrane region" description="Helical" evidence="5">
    <location>
        <begin position="294"/>
        <end position="312"/>
    </location>
</feature>
<dbReference type="InterPro" id="IPR011701">
    <property type="entry name" value="MFS"/>
</dbReference>
<feature type="transmembrane region" description="Helical" evidence="5">
    <location>
        <begin position="324"/>
        <end position="345"/>
    </location>
</feature>
<accession>A0A388SIA0</accession>
<feature type="transmembrane region" description="Helical" evidence="5">
    <location>
        <begin position="46"/>
        <end position="64"/>
    </location>
</feature>
<dbReference type="AlphaFoldDB" id="A0A388SIA0"/>
<dbReference type="GO" id="GO:0022857">
    <property type="term" value="F:transmembrane transporter activity"/>
    <property type="evidence" value="ECO:0007669"/>
    <property type="project" value="InterPro"/>
</dbReference>
<organism evidence="6 7">
    <name type="scientific">Mesosutterella multiformis</name>
    <dbReference type="NCBI Taxonomy" id="2259133"/>
    <lineage>
        <taxon>Bacteria</taxon>
        <taxon>Pseudomonadati</taxon>
        <taxon>Pseudomonadota</taxon>
        <taxon>Betaproteobacteria</taxon>
        <taxon>Burkholderiales</taxon>
        <taxon>Sutterellaceae</taxon>
        <taxon>Mesosutterella</taxon>
    </lineage>
</organism>
<sequence>MSAKLKLRADTLSCFFYFLMVGVYYALFTSRLPAIKAETGIGNAEVGISLLTLGIASVTGLIFCGRLIERFTSRRLLQVSSVALCLIVPFAGLAPNAVTLYLVTACLGLAIAIWDVCMNAQALLLEIETHGRYMGKMQAGYSFGCILGALVGALFAYFALSPFVTFLAFSLTTLFFWSFAFRHLKDDLPRQKTEKRGRMPLFIYFCGLLEILAFTGEGSIGDWGSIFLHSAKGATEATAALSFGVCALAMTLVRTQSDSLREKIGDQKLIGGGALLAAAGFLLSIFVSNPWVCLVGFAMIGAGIAPAVPVIMSRAGTYPGVDPGAACATVSTLGYGTLLFIPPLLGSVAEHVGLDTAFFIPFTMALLLFAGSFALKPRN</sequence>
<dbReference type="CDD" id="cd17393">
    <property type="entry name" value="MFS_MosC_like"/>
    <property type="match status" value="1"/>
</dbReference>
<dbReference type="Proteomes" id="UP000266091">
    <property type="component" value="Unassembled WGS sequence"/>
</dbReference>
<dbReference type="GO" id="GO:0016020">
    <property type="term" value="C:membrane"/>
    <property type="evidence" value="ECO:0007669"/>
    <property type="project" value="UniProtKB-SubCell"/>
</dbReference>
<dbReference type="InterPro" id="IPR051788">
    <property type="entry name" value="MFS_Transporter"/>
</dbReference>
<proteinExistence type="predicted"/>
<evidence type="ECO:0000256" key="3">
    <source>
        <dbReference type="ARBA" id="ARBA00022989"/>
    </source>
</evidence>
<keyword evidence="3 5" id="KW-1133">Transmembrane helix</keyword>
<feature type="transmembrane region" description="Helical" evidence="5">
    <location>
        <begin position="201"/>
        <end position="220"/>
    </location>
</feature>
<feature type="transmembrane region" description="Helical" evidence="5">
    <location>
        <begin position="269"/>
        <end position="288"/>
    </location>
</feature>
<evidence type="ECO:0000256" key="1">
    <source>
        <dbReference type="ARBA" id="ARBA00004141"/>
    </source>
</evidence>
<dbReference type="SUPFAM" id="SSF103473">
    <property type="entry name" value="MFS general substrate transporter"/>
    <property type="match status" value="1"/>
</dbReference>
<evidence type="ECO:0000313" key="6">
    <source>
        <dbReference type="EMBL" id="GBO94434.1"/>
    </source>
</evidence>
<dbReference type="EMBL" id="BGZJ01000002">
    <property type="protein sequence ID" value="GBO94434.1"/>
    <property type="molecule type" value="Genomic_DNA"/>
</dbReference>
<feature type="transmembrane region" description="Helical" evidence="5">
    <location>
        <begin position="12"/>
        <end position="34"/>
    </location>
</feature>
<evidence type="ECO:0000256" key="2">
    <source>
        <dbReference type="ARBA" id="ARBA00022692"/>
    </source>
</evidence>
<dbReference type="PANTHER" id="PTHR23514:SF13">
    <property type="entry name" value="INNER MEMBRANE PROTEIN YBJJ"/>
    <property type="match status" value="1"/>
</dbReference>
<dbReference type="OrthoDB" id="9810941at2"/>
<feature type="transmembrane region" description="Helical" evidence="5">
    <location>
        <begin position="76"/>
        <end position="94"/>
    </location>
</feature>
<feature type="transmembrane region" description="Helical" evidence="5">
    <location>
        <begin position="139"/>
        <end position="157"/>
    </location>
</feature>
<gene>
    <name evidence="6" type="ORF">MESMUL_17880</name>
</gene>
<comment type="subcellular location">
    <subcellularLocation>
        <location evidence="1">Membrane</location>
        <topology evidence="1">Multi-pass membrane protein</topology>
    </subcellularLocation>
</comment>
<keyword evidence="4 5" id="KW-0472">Membrane</keyword>